<proteinExistence type="predicted"/>
<name>M7CMN9_9GAMM</name>
<evidence type="ECO:0008006" key="4">
    <source>
        <dbReference type="Google" id="ProtNLM"/>
    </source>
</evidence>
<dbReference type="AlphaFoldDB" id="M7CMN9"/>
<accession>M7CMN9</accession>
<reference evidence="2 3" key="1">
    <citation type="journal article" date="2013" name="Genome Announc.">
        <title>Genome Sequence of Hydrothermal Arsenic-Respiring Bacterium Marinobacter santoriniensis NKSG1T.</title>
        <authorList>
            <person name="Handley K.M."/>
            <person name="Upton M."/>
            <person name="Beatson S.A."/>
            <person name="Hery M."/>
            <person name="Lloyd J.R."/>
        </authorList>
    </citation>
    <scope>NUCLEOTIDE SEQUENCE [LARGE SCALE GENOMIC DNA]</scope>
    <source>
        <strain evidence="2 3">NKSG1</strain>
    </source>
</reference>
<dbReference type="PATRIC" id="fig|1288826.3.peg.2830"/>
<keyword evidence="1" id="KW-0732">Signal</keyword>
<keyword evidence="3" id="KW-1185">Reference proteome</keyword>
<protein>
    <recommendedName>
        <fullName evidence="4">Lipoprotein</fullName>
    </recommendedName>
</protein>
<dbReference type="Proteomes" id="UP000011960">
    <property type="component" value="Unassembled WGS sequence"/>
</dbReference>
<comment type="caution">
    <text evidence="2">The sequence shown here is derived from an EMBL/GenBank/DDBJ whole genome shotgun (WGS) entry which is preliminary data.</text>
</comment>
<feature type="signal peptide" evidence="1">
    <location>
        <begin position="1"/>
        <end position="22"/>
    </location>
</feature>
<gene>
    <name evidence="2" type="ORF">MSNKSG1_14257</name>
</gene>
<dbReference type="EMBL" id="APAT01000021">
    <property type="protein sequence ID" value="EMP54901.1"/>
    <property type="molecule type" value="Genomic_DNA"/>
</dbReference>
<sequence length="201" mass="20533">MKLIKTLMIAGIASTFAGTVLAQTTVPNTFSAGTAASASQVNDNFTAVTDAINNLAARVGVLEAASSITLNDLVGRTYCITSIGTISGVGATNFARHSTYVSKATMMITSTTQASLTGVSDDEHELDLSVDGSGLLTGTISEFHSPNSTTPITINGLTDGVLSTSIGDLFLAKDGSVLLNTDFSYSTSEGESSMAVGTLCK</sequence>
<evidence type="ECO:0000313" key="2">
    <source>
        <dbReference type="EMBL" id="EMP54901.1"/>
    </source>
</evidence>
<feature type="chain" id="PRO_5004080922" description="Lipoprotein" evidence="1">
    <location>
        <begin position="23"/>
        <end position="201"/>
    </location>
</feature>
<evidence type="ECO:0000256" key="1">
    <source>
        <dbReference type="SAM" id="SignalP"/>
    </source>
</evidence>
<evidence type="ECO:0000313" key="3">
    <source>
        <dbReference type="Proteomes" id="UP000011960"/>
    </source>
</evidence>
<dbReference type="STRING" id="1288826.MSNKSG1_14257"/>
<organism evidence="2 3">
    <name type="scientific">Marinobacter santoriniensis NKSG1</name>
    <dbReference type="NCBI Taxonomy" id="1288826"/>
    <lineage>
        <taxon>Bacteria</taxon>
        <taxon>Pseudomonadati</taxon>
        <taxon>Pseudomonadota</taxon>
        <taxon>Gammaproteobacteria</taxon>
        <taxon>Pseudomonadales</taxon>
        <taxon>Marinobacteraceae</taxon>
        <taxon>Marinobacter</taxon>
    </lineage>
</organism>
<dbReference type="RefSeq" id="WP_008939978.1">
    <property type="nucleotide sequence ID" value="NZ_APAT01000021.1"/>
</dbReference>